<evidence type="ECO:0000256" key="1">
    <source>
        <dbReference type="SAM" id="Phobius"/>
    </source>
</evidence>
<comment type="caution">
    <text evidence="2">The sequence shown here is derived from an EMBL/GenBank/DDBJ whole genome shotgun (WGS) entry which is preliminary data.</text>
</comment>
<dbReference type="InterPro" id="IPR046739">
    <property type="entry name" value="DUF6789"/>
</dbReference>
<accession>A0ABD6DNG8</accession>
<evidence type="ECO:0000313" key="2">
    <source>
        <dbReference type="EMBL" id="MFD1647880.1"/>
    </source>
</evidence>
<organism evidence="2 3">
    <name type="scientific">Haloarchaeobius litoreus</name>
    <dbReference type="NCBI Taxonomy" id="755306"/>
    <lineage>
        <taxon>Archaea</taxon>
        <taxon>Methanobacteriati</taxon>
        <taxon>Methanobacteriota</taxon>
        <taxon>Stenosarchaea group</taxon>
        <taxon>Halobacteria</taxon>
        <taxon>Halobacteriales</taxon>
        <taxon>Halorubellaceae</taxon>
        <taxon>Haloarchaeobius</taxon>
    </lineage>
</organism>
<dbReference type="Pfam" id="PF20587">
    <property type="entry name" value="DUF6789"/>
    <property type="match status" value="1"/>
</dbReference>
<feature type="transmembrane region" description="Helical" evidence="1">
    <location>
        <begin position="12"/>
        <end position="31"/>
    </location>
</feature>
<evidence type="ECO:0000313" key="3">
    <source>
        <dbReference type="Proteomes" id="UP001597034"/>
    </source>
</evidence>
<keyword evidence="3" id="KW-1185">Reference proteome</keyword>
<dbReference type="RefSeq" id="WP_256401642.1">
    <property type="nucleotide sequence ID" value="NZ_JANHJR010000004.1"/>
</dbReference>
<keyword evidence="1" id="KW-1133">Transmembrane helix</keyword>
<dbReference type="EMBL" id="JBHUDO010000004">
    <property type="protein sequence ID" value="MFD1647880.1"/>
    <property type="molecule type" value="Genomic_DNA"/>
</dbReference>
<sequence length="163" mass="17266">MDPVRSTLSSGFLAAVVLIVLLLVADVFLGGPNLFVFSTFMRSCAVATSPNCGLATSTATLLTFVWFFLLFAIAWPLLFAGFTWGLPGKSGITHGVVFAAIVWLGYAVSVFYGIGMGGRTVGESIPFLIVTFVAYAIYGLVLGGGYDYLAAHRTFLSAEDEAV</sequence>
<feature type="transmembrane region" description="Helical" evidence="1">
    <location>
        <begin position="127"/>
        <end position="149"/>
    </location>
</feature>
<dbReference type="AlphaFoldDB" id="A0ABD6DNG8"/>
<keyword evidence="1" id="KW-0812">Transmembrane</keyword>
<proteinExistence type="predicted"/>
<dbReference type="Proteomes" id="UP001597034">
    <property type="component" value="Unassembled WGS sequence"/>
</dbReference>
<name>A0ABD6DNG8_9EURY</name>
<feature type="transmembrane region" description="Helical" evidence="1">
    <location>
        <begin position="64"/>
        <end position="84"/>
    </location>
</feature>
<keyword evidence="1" id="KW-0472">Membrane</keyword>
<reference evidence="2 3" key="1">
    <citation type="journal article" date="2019" name="Int. J. Syst. Evol. Microbiol.">
        <title>The Global Catalogue of Microorganisms (GCM) 10K type strain sequencing project: providing services to taxonomists for standard genome sequencing and annotation.</title>
        <authorList>
            <consortium name="The Broad Institute Genomics Platform"/>
            <consortium name="The Broad Institute Genome Sequencing Center for Infectious Disease"/>
            <person name="Wu L."/>
            <person name="Ma J."/>
        </authorList>
    </citation>
    <scope>NUCLEOTIDE SEQUENCE [LARGE SCALE GENOMIC DNA]</scope>
    <source>
        <strain evidence="2 3">CGMCC 1.10390</strain>
    </source>
</reference>
<gene>
    <name evidence="2" type="ORF">ACFSBL_19475</name>
</gene>
<protein>
    <submittedName>
        <fullName evidence="2">DUF6789 family protein</fullName>
    </submittedName>
</protein>
<feature type="transmembrane region" description="Helical" evidence="1">
    <location>
        <begin position="96"/>
        <end position="115"/>
    </location>
</feature>